<dbReference type="EMBL" id="BGZK01000001">
    <property type="protein sequence ID" value="GBO98794.1"/>
    <property type="molecule type" value="Genomic_DNA"/>
</dbReference>
<name>A0A4C1S9F8_EUMVA</name>
<keyword evidence="2" id="KW-1185">Reference proteome</keyword>
<accession>A0A4C1S9F8</accession>
<evidence type="ECO:0000313" key="2">
    <source>
        <dbReference type="Proteomes" id="UP000299102"/>
    </source>
</evidence>
<dbReference type="AlphaFoldDB" id="A0A4C1S9F8"/>
<reference evidence="1 2" key="1">
    <citation type="journal article" date="2019" name="Commun. Biol.">
        <title>The bagworm genome reveals a unique fibroin gene that provides high tensile strength.</title>
        <authorList>
            <person name="Kono N."/>
            <person name="Nakamura H."/>
            <person name="Ohtoshi R."/>
            <person name="Tomita M."/>
            <person name="Numata K."/>
            <person name="Arakawa K."/>
        </authorList>
    </citation>
    <scope>NUCLEOTIDE SEQUENCE [LARGE SCALE GENOMIC DNA]</scope>
</reference>
<protein>
    <submittedName>
        <fullName evidence="1">Uncharacterized protein</fullName>
    </submittedName>
</protein>
<proteinExistence type="predicted"/>
<organism evidence="1 2">
    <name type="scientific">Eumeta variegata</name>
    <name type="common">Bagworm moth</name>
    <name type="synonym">Eumeta japonica</name>
    <dbReference type="NCBI Taxonomy" id="151549"/>
    <lineage>
        <taxon>Eukaryota</taxon>
        <taxon>Metazoa</taxon>
        <taxon>Ecdysozoa</taxon>
        <taxon>Arthropoda</taxon>
        <taxon>Hexapoda</taxon>
        <taxon>Insecta</taxon>
        <taxon>Pterygota</taxon>
        <taxon>Neoptera</taxon>
        <taxon>Endopterygota</taxon>
        <taxon>Lepidoptera</taxon>
        <taxon>Glossata</taxon>
        <taxon>Ditrysia</taxon>
        <taxon>Tineoidea</taxon>
        <taxon>Psychidae</taxon>
        <taxon>Oiketicinae</taxon>
        <taxon>Eumeta</taxon>
    </lineage>
</organism>
<sequence length="98" mass="10299">MPFVIVINLTSFVSRALLEELFLISLTVQIQLNAMYVLRCRVLTGLGGTALGPVRRCDINPIIGALKFLVGASRAPSCDGITADGPGEGAAARKRGAD</sequence>
<gene>
    <name evidence="1" type="ORF">EVAR_269_1</name>
</gene>
<dbReference type="Proteomes" id="UP000299102">
    <property type="component" value="Unassembled WGS sequence"/>
</dbReference>
<comment type="caution">
    <text evidence="1">The sequence shown here is derived from an EMBL/GenBank/DDBJ whole genome shotgun (WGS) entry which is preliminary data.</text>
</comment>
<evidence type="ECO:0000313" key="1">
    <source>
        <dbReference type="EMBL" id="GBO98794.1"/>
    </source>
</evidence>